<organism evidence="2 3">
    <name type="scientific">Vitis vinifera</name>
    <name type="common">Grape</name>
    <dbReference type="NCBI Taxonomy" id="29760"/>
    <lineage>
        <taxon>Eukaryota</taxon>
        <taxon>Viridiplantae</taxon>
        <taxon>Streptophyta</taxon>
        <taxon>Embryophyta</taxon>
        <taxon>Tracheophyta</taxon>
        <taxon>Spermatophyta</taxon>
        <taxon>Magnoliopsida</taxon>
        <taxon>eudicotyledons</taxon>
        <taxon>Gunneridae</taxon>
        <taxon>Pentapetalae</taxon>
        <taxon>rosids</taxon>
        <taxon>Vitales</taxon>
        <taxon>Vitaceae</taxon>
        <taxon>Viteae</taxon>
        <taxon>Vitis</taxon>
    </lineage>
</organism>
<dbReference type="Gene3D" id="3.10.10.10">
    <property type="entry name" value="HIV Type 1 Reverse Transcriptase, subunit A, domain 1"/>
    <property type="match status" value="1"/>
</dbReference>
<dbReference type="InterPro" id="IPR043128">
    <property type="entry name" value="Rev_trsase/Diguanyl_cyclase"/>
</dbReference>
<feature type="domain" description="Reverse transcriptase" evidence="1">
    <location>
        <begin position="1"/>
        <end position="136"/>
    </location>
</feature>
<dbReference type="PANTHER" id="PTHR24559">
    <property type="entry name" value="TRANSPOSON TY3-I GAG-POL POLYPROTEIN"/>
    <property type="match status" value="1"/>
</dbReference>
<dbReference type="InterPro" id="IPR053134">
    <property type="entry name" value="RNA-dir_DNA_polymerase"/>
</dbReference>
<proteinExistence type="predicted"/>
<dbReference type="InterPro" id="IPR043502">
    <property type="entry name" value="DNA/RNA_pol_sf"/>
</dbReference>
<protein>
    <submittedName>
        <fullName evidence="2">Retrovirus-related Pol polyprotein from transposon 297</fullName>
    </submittedName>
</protein>
<dbReference type="CDD" id="cd01647">
    <property type="entry name" value="RT_LTR"/>
    <property type="match status" value="1"/>
</dbReference>
<dbReference type="AlphaFoldDB" id="A0A438E2V1"/>
<evidence type="ECO:0000313" key="3">
    <source>
        <dbReference type="Proteomes" id="UP000288805"/>
    </source>
</evidence>
<name>A0A438E2V1_VITVI</name>
<sequence>MDYKQLTMTFKVRRVSHTFQGLKHVGIEALTNKEFCSLQDKYPIFVIGELLNELHGAKFFSKLDLRAVYHHIRVQDEDILKMAFQTHEGHYEFTVMSFGLTNAPITFQSLMNDLFRPYLRKIILVFFDDILVYSQS</sequence>
<dbReference type="PROSITE" id="PS50878">
    <property type="entry name" value="RT_POL"/>
    <property type="match status" value="1"/>
</dbReference>
<dbReference type="Proteomes" id="UP000288805">
    <property type="component" value="Unassembled WGS sequence"/>
</dbReference>
<dbReference type="Gene3D" id="3.30.70.270">
    <property type="match status" value="1"/>
</dbReference>
<evidence type="ECO:0000313" key="2">
    <source>
        <dbReference type="EMBL" id="RVW42051.1"/>
    </source>
</evidence>
<reference evidence="2 3" key="1">
    <citation type="journal article" date="2018" name="PLoS Genet.">
        <title>Population sequencing reveals clonal diversity and ancestral inbreeding in the grapevine cultivar Chardonnay.</title>
        <authorList>
            <person name="Roach M.J."/>
            <person name="Johnson D.L."/>
            <person name="Bohlmann J."/>
            <person name="van Vuuren H.J."/>
            <person name="Jones S.J."/>
            <person name="Pretorius I.S."/>
            <person name="Schmidt S.A."/>
            <person name="Borneman A.R."/>
        </authorList>
    </citation>
    <scope>NUCLEOTIDE SEQUENCE [LARGE SCALE GENOMIC DNA]</scope>
    <source>
        <strain evidence="3">cv. Chardonnay</strain>
        <tissue evidence="2">Leaf</tissue>
    </source>
</reference>
<dbReference type="EMBL" id="QGNW01001416">
    <property type="protein sequence ID" value="RVW42051.1"/>
    <property type="molecule type" value="Genomic_DNA"/>
</dbReference>
<dbReference type="InterPro" id="IPR000477">
    <property type="entry name" value="RT_dom"/>
</dbReference>
<dbReference type="PANTHER" id="PTHR24559:SF450">
    <property type="entry name" value="RNA-DIRECTED DNA POLYMERASE HOMOLOG"/>
    <property type="match status" value="1"/>
</dbReference>
<evidence type="ECO:0000259" key="1">
    <source>
        <dbReference type="PROSITE" id="PS50878"/>
    </source>
</evidence>
<dbReference type="SUPFAM" id="SSF56672">
    <property type="entry name" value="DNA/RNA polymerases"/>
    <property type="match status" value="1"/>
</dbReference>
<comment type="caution">
    <text evidence="2">The sequence shown here is derived from an EMBL/GenBank/DDBJ whole genome shotgun (WGS) entry which is preliminary data.</text>
</comment>
<gene>
    <name evidence="2" type="primary">pol_948</name>
    <name evidence="2" type="ORF">CK203_093297</name>
</gene>
<accession>A0A438E2V1</accession>
<dbReference type="Pfam" id="PF00078">
    <property type="entry name" value="RVT_1"/>
    <property type="match status" value="1"/>
</dbReference>